<gene>
    <name evidence="3" type="ORF">E1288_00345</name>
</gene>
<dbReference type="InterPro" id="IPR027417">
    <property type="entry name" value="P-loop_NTPase"/>
</dbReference>
<dbReference type="InterPro" id="IPR011990">
    <property type="entry name" value="TPR-like_helical_dom_sf"/>
</dbReference>
<dbReference type="Gene3D" id="3.40.50.300">
    <property type="entry name" value="P-loop containing nucleotide triphosphate hydrolases"/>
    <property type="match status" value="1"/>
</dbReference>
<dbReference type="EMBL" id="SMKW01000001">
    <property type="protein sequence ID" value="TDD56578.1"/>
    <property type="molecule type" value="Genomic_DNA"/>
</dbReference>
<accession>A0A4R4ZDN7</accession>
<dbReference type="GO" id="GO:0007165">
    <property type="term" value="P:signal transduction"/>
    <property type="evidence" value="ECO:0007669"/>
    <property type="project" value="InterPro"/>
</dbReference>
<dbReference type="InterPro" id="IPR000157">
    <property type="entry name" value="TIR_dom"/>
</dbReference>
<evidence type="ECO:0000256" key="1">
    <source>
        <dbReference type="SAM" id="MobiDB-lite"/>
    </source>
</evidence>
<organism evidence="3 4">
    <name type="scientific">Saccharopolyspora elongata</name>
    <dbReference type="NCBI Taxonomy" id="2530387"/>
    <lineage>
        <taxon>Bacteria</taxon>
        <taxon>Bacillati</taxon>
        <taxon>Actinomycetota</taxon>
        <taxon>Actinomycetes</taxon>
        <taxon>Pseudonocardiales</taxon>
        <taxon>Pseudonocardiaceae</taxon>
        <taxon>Saccharopolyspora</taxon>
    </lineage>
</organism>
<proteinExistence type="predicted"/>
<reference evidence="3 4" key="1">
    <citation type="submission" date="2019-03" db="EMBL/GenBank/DDBJ databases">
        <title>Draft genome sequences of novel Actinobacteria.</title>
        <authorList>
            <person name="Sahin N."/>
            <person name="Ay H."/>
            <person name="Saygin H."/>
        </authorList>
    </citation>
    <scope>NUCLEOTIDE SEQUENCE [LARGE SCALE GENOMIC DNA]</scope>
    <source>
        <strain evidence="3 4">7K502</strain>
    </source>
</reference>
<evidence type="ECO:0000313" key="4">
    <source>
        <dbReference type="Proteomes" id="UP000294947"/>
    </source>
</evidence>
<protein>
    <submittedName>
        <fullName evidence="3">Tetratricopeptide repeat protein</fullName>
    </submittedName>
</protein>
<name>A0A4R4ZDN7_9PSEU</name>
<dbReference type="SUPFAM" id="SSF52200">
    <property type="entry name" value="Toll/Interleukin receptor TIR domain"/>
    <property type="match status" value="1"/>
</dbReference>
<feature type="domain" description="TIR" evidence="2">
    <location>
        <begin position="85"/>
        <end position="217"/>
    </location>
</feature>
<dbReference type="AlphaFoldDB" id="A0A4R4ZDN7"/>
<sequence length="979" mass="108651">MLRGLGAFVVRSAEGSVVAPVCAAHASSLELGRFRHVRIPDILTCESNVDIAAPGRPAITARYPAGSASRSGAFRSFRPGSWGLPGVDFFISHAGRDRAWAEWVAWHLHDAGYTVELDTWDWAAGDNFVTKMAAALDGAERVVALFSPAYFEPQRYTTDEWASAFVHDEQQRPRLLPLVVEECEPPQLLRPLIAQKLFGLDEDQARKALLDAARGPKRPDGRPEFPPSAQARGQEAGSRPRVPGSPPAVWNVPGRNSDFTGRDGVLVPLRERLLSCKNTQVLHGIGGVGKTQLAIEYAHGFAAGYDLVWWIDSERTGLISEQFAALAVAAGLVGTNTDHTAAELAVRKYFRENSRWLLVFDNAEDPDAVRPWLSGAAGHVLITSRNPAWNEIGTRTEVQEFQRQESIALLRSRQPALADAEADRLADELGDLPLALAQAGGTLAETGLSVPEYLRLLESRTNDVLNEKPPSSYPTSLAAAVRVSMERLAADEPAAVALLQVCAMFAPEPIPTGWLSKPEALPDELAKVAGDPLAFGKLVARIGRIGLARVGNATIRLHRLVRSVIRDQLSVDRRNALHTSAEALLAGVVPGSTEDPAAWPEWARLLPHLVEVDPATTENERLRSLACDAALYLLRRGDVTSAMPFVRRLYERWRDRIGPDDVHTLTAANEVAHSHFQLGEYHEAHALIEDTLPRWQENFGDNHVGTLRSWNDLAVILGKLGQYALACEAQEAVWEKRRYLLGEDHPETLYAMTNLANVLNSSDEELRARELHETAWGKYRHVLGDDHPYVLRAMNSLARALASTGEVLRARELCEEAWEKSREMLGEEHPDVLDLMANSAYVCEELGDFEEACRLWREAWQRYRRVLGESHPDALLAEANLGVALIRANRSPQARPLLADVHERQRAIFGFDHPDVMRTYSWLAIALYRVGKVARARRVADTVMAGYRRNFGENSYQMRQTVEHLRPILQAKSRPAKRR</sequence>
<dbReference type="Gene3D" id="1.25.40.10">
    <property type="entry name" value="Tetratricopeptide repeat domain"/>
    <property type="match status" value="2"/>
</dbReference>
<dbReference type="PANTHER" id="PTHR46082">
    <property type="entry name" value="ATP/GTP-BINDING PROTEIN-RELATED"/>
    <property type="match status" value="1"/>
</dbReference>
<dbReference type="InterPro" id="IPR053137">
    <property type="entry name" value="NLR-like"/>
</dbReference>
<evidence type="ECO:0000313" key="3">
    <source>
        <dbReference type="EMBL" id="TDD56578.1"/>
    </source>
</evidence>
<dbReference type="Pfam" id="PF13424">
    <property type="entry name" value="TPR_12"/>
    <property type="match status" value="2"/>
</dbReference>
<dbReference type="Gene3D" id="3.40.50.10140">
    <property type="entry name" value="Toll/interleukin-1 receptor homology (TIR) domain"/>
    <property type="match status" value="1"/>
</dbReference>
<dbReference type="Proteomes" id="UP000294947">
    <property type="component" value="Unassembled WGS sequence"/>
</dbReference>
<dbReference type="OrthoDB" id="580767at2"/>
<dbReference type="PROSITE" id="PS50104">
    <property type="entry name" value="TIR"/>
    <property type="match status" value="1"/>
</dbReference>
<dbReference type="Pfam" id="PF13676">
    <property type="entry name" value="TIR_2"/>
    <property type="match status" value="1"/>
</dbReference>
<keyword evidence="4" id="KW-1185">Reference proteome</keyword>
<dbReference type="PANTHER" id="PTHR46082:SF6">
    <property type="entry name" value="AAA+ ATPASE DOMAIN-CONTAINING PROTEIN-RELATED"/>
    <property type="match status" value="1"/>
</dbReference>
<evidence type="ECO:0000259" key="2">
    <source>
        <dbReference type="PROSITE" id="PS50104"/>
    </source>
</evidence>
<dbReference type="NCBIfam" id="NF040586">
    <property type="entry name" value="FxSxx_TPR"/>
    <property type="match status" value="1"/>
</dbReference>
<dbReference type="SUPFAM" id="SSF52540">
    <property type="entry name" value="P-loop containing nucleoside triphosphate hydrolases"/>
    <property type="match status" value="1"/>
</dbReference>
<dbReference type="SUPFAM" id="SSF48452">
    <property type="entry name" value="TPR-like"/>
    <property type="match status" value="3"/>
</dbReference>
<comment type="caution">
    <text evidence="3">The sequence shown here is derived from an EMBL/GenBank/DDBJ whole genome shotgun (WGS) entry which is preliminary data.</text>
</comment>
<feature type="region of interest" description="Disordered" evidence="1">
    <location>
        <begin position="212"/>
        <end position="255"/>
    </location>
</feature>
<dbReference type="Pfam" id="PF13374">
    <property type="entry name" value="TPR_10"/>
    <property type="match status" value="3"/>
</dbReference>
<dbReference type="InterPro" id="IPR035897">
    <property type="entry name" value="Toll_tir_struct_dom_sf"/>
</dbReference>